<dbReference type="OrthoDB" id="3022108at2759"/>
<sequence>MTRLGREERVRTRRSRWSRGPVRELATLNFFLHGFSSSSANNPFVKNNKLKLTESRGHGVAWRSPGSQAFVISTILSLSHTKMPGIDSLPTELLLAIFELVMSAPTIDSFDDYGYNDSILASCTCTWPDIFDPMNGPWVLGQVCHVFRSVVLSIPELWSKFYVRSPPHNHDSAVEVLRVWLSRSGDLPLQFQITATLEFCSHPSFPALLTSLVASSDRWKILALADVSMKFLDALASERRARLFPFPLLKALSVLLRDWDNDFDDLTDLNELTPALEVFGHAPNLDTLINFNGLNLSRFKLPWNQLTAYVGSDASHAFEHLEVMLLSPNLVECDIAFDRTHTWPLVPPLVLRRLRKWTIRFTDLSTNICTILSKDIQVPNLQELVFLGADAYLLTPCLDLFQTILRSSDCSLQYLELSGCTDHISLSQFLQTVATITCLRIWLNNFAILPLTVLYFDPPQQTLVPMLNTLELGLTERANIFNLDMAVLAAVVRSRDCVRRLNIVMGSLEPEITGPQVFPPIMEVLQEEGLQIHVYNR</sequence>
<organism evidence="1 2">
    <name type="scientific">Gymnopus androsaceus JB14</name>
    <dbReference type="NCBI Taxonomy" id="1447944"/>
    <lineage>
        <taxon>Eukaryota</taxon>
        <taxon>Fungi</taxon>
        <taxon>Dikarya</taxon>
        <taxon>Basidiomycota</taxon>
        <taxon>Agaricomycotina</taxon>
        <taxon>Agaricomycetes</taxon>
        <taxon>Agaricomycetidae</taxon>
        <taxon>Agaricales</taxon>
        <taxon>Marasmiineae</taxon>
        <taxon>Omphalotaceae</taxon>
        <taxon>Gymnopus</taxon>
    </lineage>
</organism>
<gene>
    <name evidence="1" type="ORF">BT96DRAFT_1011337</name>
</gene>
<reference evidence="1" key="1">
    <citation type="journal article" date="2019" name="Environ. Microbiol.">
        <title>Fungal ecological strategies reflected in gene transcription - a case study of two litter decomposers.</title>
        <authorList>
            <person name="Barbi F."/>
            <person name="Kohler A."/>
            <person name="Barry K."/>
            <person name="Baskaran P."/>
            <person name="Daum C."/>
            <person name="Fauchery L."/>
            <person name="Ihrmark K."/>
            <person name="Kuo A."/>
            <person name="LaButti K."/>
            <person name="Lipzen A."/>
            <person name="Morin E."/>
            <person name="Grigoriev I.V."/>
            <person name="Henrissat B."/>
            <person name="Lindahl B."/>
            <person name="Martin F."/>
        </authorList>
    </citation>
    <scope>NUCLEOTIDE SEQUENCE</scope>
    <source>
        <strain evidence="1">JB14</strain>
    </source>
</reference>
<proteinExistence type="predicted"/>
<name>A0A6A4IW20_9AGAR</name>
<dbReference type="EMBL" id="ML769383">
    <property type="protein sequence ID" value="KAE9411544.1"/>
    <property type="molecule type" value="Genomic_DNA"/>
</dbReference>
<evidence type="ECO:0000313" key="1">
    <source>
        <dbReference type="EMBL" id="KAE9411544.1"/>
    </source>
</evidence>
<dbReference type="Proteomes" id="UP000799118">
    <property type="component" value="Unassembled WGS sequence"/>
</dbReference>
<evidence type="ECO:0000313" key="2">
    <source>
        <dbReference type="Proteomes" id="UP000799118"/>
    </source>
</evidence>
<keyword evidence="2" id="KW-1185">Reference proteome</keyword>
<dbReference type="AlphaFoldDB" id="A0A6A4IW20"/>
<protein>
    <submittedName>
        <fullName evidence="1">Uncharacterized protein</fullName>
    </submittedName>
</protein>
<accession>A0A6A4IW20</accession>